<dbReference type="Proteomes" id="UP001318040">
    <property type="component" value="Chromosome 43"/>
</dbReference>
<reference evidence="3" key="1">
    <citation type="submission" date="2025-08" db="UniProtKB">
        <authorList>
            <consortium name="RefSeq"/>
        </authorList>
    </citation>
    <scope>IDENTIFICATION</scope>
    <source>
        <tissue evidence="3">Sperm</tissue>
    </source>
</reference>
<sequence>MATSQPAAGDLRPRGVGSSWGLADGWKQSVWRGCCLCMAGFFGLAAYVQKNDPDASLWTVAYLFPAALSLVVAVSPSAAGNHAWKSVVHMHVAACLFGACLLAAVAHRSGKRMHVLEAEEGREIGGLLLVVFWMILCRNSHEPHGATLRAGLGLVFVAIPSLAWIYTSFNARIMAANPEHCKNSL</sequence>
<dbReference type="KEGG" id="pmrn:116951538"/>
<dbReference type="PANTHER" id="PTHR34262">
    <property type="entry name" value="TRANSMEMBRANE PROTEIN 220"/>
    <property type="match status" value="1"/>
</dbReference>
<dbReference type="CTD" id="388335"/>
<evidence type="ECO:0000313" key="3">
    <source>
        <dbReference type="RefSeq" id="XP_032826122.1"/>
    </source>
</evidence>
<gene>
    <name evidence="3" type="primary">TMEM220</name>
</gene>
<feature type="transmembrane region" description="Helical" evidence="1">
    <location>
        <begin position="86"/>
        <end position="104"/>
    </location>
</feature>
<dbReference type="PANTHER" id="PTHR34262:SF1">
    <property type="entry name" value="TRANSMEMBRANE PROTEIN 220"/>
    <property type="match status" value="1"/>
</dbReference>
<feature type="transmembrane region" description="Helical" evidence="1">
    <location>
        <begin position="55"/>
        <end position="74"/>
    </location>
</feature>
<protein>
    <submittedName>
        <fullName evidence="3">Transmembrane protein 220</fullName>
    </submittedName>
</protein>
<keyword evidence="1" id="KW-1133">Transmembrane helix</keyword>
<dbReference type="AlphaFoldDB" id="A0AAJ7TXZ9"/>
<evidence type="ECO:0000256" key="1">
    <source>
        <dbReference type="SAM" id="Phobius"/>
    </source>
</evidence>
<accession>A0AAJ7TXZ9</accession>
<keyword evidence="2" id="KW-1185">Reference proteome</keyword>
<name>A0AAJ7TXZ9_PETMA</name>
<keyword evidence="1 3" id="KW-0812">Transmembrane</keyword>
<proteinExistence type="predicted"/>
<dbReference type="RefSeq" id="XP_032826122.1">
    <property type="nucleotide sequence ID" value="XM_032970231.1"/>
</dbReference>
<feature type="transmembrane region" description="Helical" evidence="1">
    <location>
        <begin position="30"/>
        <end position="48"/>
    </location>
</feature>
<feature type="transmembrane region" description="Helical" evidence="1">
    <location>
        <begin position="147"/>
        <end position="166"/>
    </location>
</feature>
<dbReference type="InterPro" id="IPR029377">
    <property type="entry name" value="TMEM220"/>
</dbReference>
<evidence type="ECO:0000313" key="2">
    <source>
        <dbReference type="Proteomes" id="UP001318040"/>
    </source>
</evidence>
<dbReference type="Pfam" id="PF15071">
    <property type="entry name" value="TMEM220"/>
    <property type="match status" value="1"/>
</dbReference>
<organism evidence="2 3">
    <name type="scientific">Petromyzon marinus</name>
    <name type="common">Sea lamprey</name>
    <dbReference type="NCBI Taxonomy" id="7757"/>
    <lineage>
        <taxon>Eukaryota</taxon>
        <taxon>Metazoa</taxon>
        <taxon>Chordata</taxon>
        <taxon>Craniata</taxon>
        <taxon>Vertebrata</taxon>
        <taxon>Cyclostomata</taxon>
        <taxon>Hyperoartia</taxon>
        <taxon>Petromyzontiformes</taxon>
        <taxon>Petromyzontidae</taxon>
        <taxon>Petromyzon</taxon>
    </lineage>
</organism>
<keyword evidence="1" id="KW-0472">Membrane</keyword>